<feature type="transmembrane region" description="Helical" evidence="5">
    <location>
        <begin position="126"/>
        <end position="147"/>
    </location>
</feature>
<feature type="transmembrane region" description="Helical" evidence="5">
    <location>
        <begin position="97"/>
        <end position="119"/>
    </location>
</feature>
<protein>
    <submittedName>
        <fullName evidence="7">Unannotated protein</fullName>
    </submittedName>
</protein>
<dbReference type="PANTHER" id="PTHR32322">
    <property type="entry name" value="INNER MEMBRANE TRANSPORTER"/>
    <property type="match status" value="1"/>
</dbReference>
<feature type="transmembrane region" description="Helical" evidence="5">
    <location>
        <begin position="73"/>
        <end position="91"/>
    </location>
</feature>
<reference evidence="7" key="1">
    <citation type="submission" date="2020-05" db="EMBL/GenBank/DDBJ databases">
        <authorList>
            <person name="Chiriac C."/>
            <person name="Salcher M."/>
            <person name="Ghai R."/>
            <person name="Kavagutti S V."/>
        </authorList>
    </citation>
    <scope>NUCLEOTIDE SEQUENCE</scope>
</reference>
<dbReference type="InterPro" id="IPR037185">
    <property type="entry name" value="EmrE-like"/>
</dbReference>
<keyword evidence="2 5" id="KW-0812">Transmembrane</keyword>
<feature type="domain" description="EamA" evidence="6">
    <location>
        <begin position="155"/>
        <end position="286"/>
    </location>
</feature>
<gene>
    <name evidence="7" type="ORF">UFOPK1722_02094</name>
</gene>
<dbReference type="Pfam" id="PF00892">
    <property type="entry name" value="EamA"/>
    <property type="match status" value="2"/>
</dbReference>
<keyword evidence="3 5" id="KW-1133">Transmembrane helix</keyword>
<evidence type="ECO:0000259" key="6">
    <source>
        <dbReference type="Pfam" id="PF00892"/>
    </source>
</evidence>
<feature type="transmembrane region" description="Helical" evidence="5">
    <location>
        <begin position="14"/>
        <end position="32"/>
    </location>
</feature>
<name>A0A6J6GD66_9ZZZZ</name>
<feature type="transmembrane region" description="Helical" evidence="5">
    <location>
        <begin position="214"/>
        <end position="235"/>
    </location>
</feature>
<dbReference type="InterPro" id="IPR000620">
    <property type="entry name" value="EamA_dom"/>
</dbReference>
<evidence type="ECO:0000256" key="3">
    <source>
        <dbReference type="ARBA" id="ARBA00022989"/>
    </source>
</evidence>
<dbReference type="PANTHER" id="PTHR32322:SF2">
    <property type="entry name" value="EAMA DOMAIN-CONTAINING PROTEIN"/>
    <property type="match status" value="1"/>
</dbReference>
<keyword evidence="4 5" id="KW-0472">Membrane</keyword>
<feature type="transmembrane region" description="Helical" evidence="5">
    <location>
        <begin position="247"/>
        <end position="264"/>
    </location>
</feature>
<dbReference type="GO" id="GO:0016020">
    <property type="term" value="C:membrane"/>
    <property type="evidence" value="ECO:0007669"/>
    <property type="project" value="UniProtKB-SubCell"/>
</dbReference>
<sequence>MTAVETVAAPRAELGRLAIPGLIWGTSFYFIAEGLKAFPAAVITPMRLGFGFATLALVPAARVRLPREAWPRLILLAAIWMAVPLTMFPFAEERVASSVAGMLNGAIPLFVASVATFVYKRRPSRAQLYGLGVGFVGVVAIALPTLGEGSSSAAGIGLIFIALACYGFALDLAAPLQQRYGSLPVLWNAQFVALVLVIPFALPSVNEVEFAWKPFLMIGALGVFGTALAYVVMAANAGRFGSTRASVTTYLIPVVSLILGAVILDESVAVLSIVGSAITLWGAWLAGRQR</sequence>
<evidence type="ECO:0000256" key="2">
    <source>
        <dbReference type="ARBA" id="ARBA00022692"/>
    </source>
</evidence>
<proteinExistence type="predicted"/>
<feature type="transmembrane region" description="Helical" evidence="5">
    <location>
        <begin position="270"/>
        <end position="287"/>
    </location>
</feature>
<dbReference type="InterPro" id="IPR050638">
    <property type="entry name" value="AA-Vitamin_Transporters"/>
</dbReference>
<evidence type="ECO:0000256" key="1">
    <source>
        <dbReference type="ARBA" id="ARBA00004141"/>
    </source>
</evidence>
<feature type="domain" description="EamA" evidence="6">
    <location>
        <begin position="19"/>
        <end position="141"/>
    </location>
</feature>
<dbReference type="EMBL" id="CAEZTS010000283">
    <property type="protein sequence ID" value="CAB4599171.1"/>
    <property type="molecule type" value="Genomic_DNA"/>
</dbReference>
<dbReference type="SUPFAM" id="SSF103481">
    <property type="entry name" value="Multidrug resistance efflux transporter EmrE"/>
    <property type="match status" value="2"/>
</dbReference>
<feature type="transmembrane region" description="Helical" evidence="5">
    <location>
        <begin position="153"/>
        <end position="173"/>
    </location>
</feature>
<dbReference type="AlphaFoldDB" id="A0A6J6GD66"/>
<accession>A0A6J6GD66</accession>
<evidence type="ECO:0000313" key="7">
    <source>
        <dbReference type="EMBL" id="CAB4599171.1"/>
    </source>
</evidence>
<evidence type="ECO:0000256" key="4">
    <source>
        <dbReference type="ARBA" id="ARBA00023136"/>
    </source>
</evidence>
<feature type="transmembrane region" description="Helical" evidence="5">
    <location>
        <begin position="38"/>
        <end position="61"/>
    </location>
</feature>
<organism evidence="7">
    <name type="scientific">freshwater metagenome</name>
    <dbReference type="NCBI Taxonomy" id="449393"/>
    <lineage>
        <taxon>unclassified sequences</taxon>
        <taxon>metagenomes</taxon>
        <taxon>ecological metagenomes</taxon>
    </lineage>
</organism>
<feature type="transmembrane region" description="Helical" evidence="5">
    <location>
        <begin position="185"/>
        <end position="202"/>
    </location>
</feature>
<evidence type="ECO:0000256" key="5">
    <source>
        <dbReference type="SAM" id="Phobius"/>
    </source>
</evidence>
<comment type="subcellular location">
    <subcellularLocation>
        <location evidence="1">Membrane</location>
        <topology evidence="1">Multi-pass membrane protein</topology>
    </subcellularLocation>
</comment>